<feature type="domain" description="AAA+ ATPase" evidence="2">
    <location>
        <begin position="293"/>
        <end position="460"/>
    </location>
</feature>
<feature type="domain" description="DNA primase/polymerase bifunctional N-terminal" evidence="4">
    <location>
        <begin position="20"/>
        <end position="183"/>
    </location>
</feature>
<dbReference type="AlphaFoldDB" id="A0A1M5LUJ1"/>
<dbReference type="InterPro" id="IPR015330">
    <property type="entry name" value="DNA_primase/pol_bifunc_N"/>
</dbReference>
<dbReference type="SUPFAM" id="SSF56747">
    <property type="entry name" value="Prim-pol domain"/>
    <property type="match status" value="1"/>
</dbReference>
<keyword evidence="6" id="KW-1185">Reference proteome</keyword>
<organism evidence="5 6">
    <name type="scientific">Marivita hallyeonensis</name>
    <dbReference type="NCBI Taxonomy" id="996342"/>
    <lineage>
        <taxon>Bacteria</taxon>
        <taxon>Pseudomonadati</taxon>
        <taxon>Pseudomonadota</taxon>
        <taxon>Alphaproteobacteria</taxon>
        <taxon>Rhodobacterales</taxon>
        <taxon>Roseobacteraceae</taxon>
        <taxon>Marivita</taxon>
    </lineage>
</organism>
<dbReference type="Pfam" id="PF08708">
    <property type="entry name" value="PriCT_1"/>
    <property type="match status" value="1"/>
</dbReference>
<reference evidence="5 6" key="1">
    <citation type="submission" date="2016-11" db="EMBL/GenBank/DDBJ databases">
        <authorList>
            <person name="Jaros S."/>
            <person name="Januszkiewicz K."/>
            <person name="Wedrychowicz H."/>
        </authorList>
    </citation>
    <scope>NUCLEOTIDE SEQUENCE [LARGE SCALE GENOMIC DNA]</scope>
    <source>
        <strain evidence="5 6">DSM 29431</strain>
    </source>
</reference>
<evidence type="ECO:0000259" key="4">
    <source>
        <dbReference type="SMART" id="SM00943"/>
    </source>
</evidence>
<dbReference type="Pfam" id="PF09250">
    <property type="entry name" value="Prim-Pol"/>
    <property type="match status" value="1"/>
</dbReference>
<dbReference type="Proteomes" id="UP000184221">
    <property type="component" value="Unassembled WGS sequence"/>
</dbReference>
<feature type="region of interest" description="Disordered" evidence="1">
    <location>
        <begin position="156"/>
        <end position="181"/>
    </location>
</feature>
<dbReference type="Pfam" id="PF13481">
    <property type="entry name" value="AAA_25"/>
    <property type="match status" value="1"/>
</dbReference>
<dbReference type="InterPro" id="IPR027417">
    <property type="entry name" value="P-loop_NTPase"/>
</dbReference>
<dbReference type="SMART" id="SM00942">
    <property type="entry name" value="PriCT_1"/>
    <property type="match status" value="1"/>
</dbReference>
<dbReference type="SMART" id="SM00382">
    <property type="entry name" value="AAA"/>
    <property type="match status" value="1"/>
</dbReference>
<dbReference type="SUPFAM" id="SSF52540">
    <property type="entry name" value="P-loop containing nucleoside triphosphate hydrolases"/>
    <property type="match status" value="1"/>
</dbReference>
<accession>A0A1M5LUJ1</accession>
<evidence type="ECO:0000313" key="6">
    <source>
        <dbReference type="Proteomes" id="UP000184221"/>
    </source>
</evidence>
<gene>
    <name evidence="5" type="ORF">SAMN05443551_0288</name>
</gene>
<feature type="compositionally biased region" description="Low complexity" evidence="1">
    <location>
        <begin position="168"/>
        <end position="178"/>
    </location>
</feature>
<protein>
    <submittedName>
        <fullName evidence="5">Primase C terminal 1 (PriCT-1)</fullName>
    </submittedName>
</protein>
<evidence type="ECO:0000313" key="5">
    <source>
        <dbReference type="EMBL" id="SHG68792.1"/>
    </source>
</evidence>
<evidence type="ECO:0000256" key="1">
    <source>
        <dbReference type="SAM" id="MobiDB-lite"/>
    </source>
</evidence>
<dbReference type="STRING" id="996342.SAMN05443551_0288"/>
<dbReference type="SMART" id="SM00943">
    <property type="entry name" value="Prim-Pol"/>
    <property type="match status" value="1"/>
</dbReference>
<evidence type="ECO:0000259" key="3">
    <source>
        <dbReference type="SMART" id="SM00942"/>
    </source>
</evidence>
<proteinExistence type="predicted"/>
<evidence type="ECO:0000259" key="2">
    <source>
        <dbReference type="SMART" id="SM00382"/>
    </source>
</evidence>
<dbReference type="Gene3D" id="3.40.50.300">
    <property type="entry name" value="P-loop containing nucleotide triphosphate hydrolases"/>
    <property type="match status" value="1"/>
</dbReference>
<sequence length="603" mass="65678">MRQQFRVSKLMRSQKTLTAAKAQISAGRKVVLTYGIGKGGRCSCKRKDCASPGKHPLSKFFPNGVHSATDDIDLVQKALRRHPDANLAISLAGLTVVDVDGDDGRAAVERLGLDATVKVFTGRGYHLYYQGECSGGAFKGDEIDVLTGANRMVMVPPSTHPTGKRYRYSSQSPSSAAPLPKNLNKLRSARMHQGQERSQTGATDLVIKSGGRNDFFFRTACFLRRRFDDEDAVEAMLEALNDDFTEAPLSPSELRSVIQSSGNYVEDTAALFGPPKTTEPLPMEFLYYPYIPLFGVTLLAGNPGMGKSLLVTKLIAAVTSGGPWPLTDECAPKGKVLMLSAEDNWQRVTLPRLLESGADISQIRIMTRFKILSPENLEAMARYIEQERPKLVVIDTLTAYMGSERDMNRQNDVGEFLGRLTEIAEDAGCAVLAIGHLNKQSAEHPLFRIVGSIGFAASIRSALFYGTDPTDRSRFALAHGKANASELGKTIIFERFGGGRDGTPILHPVEFSDANEAEVCRVETNSVGRPASATDAAREFILEFLSDQPVRWEKVESAVTARGLASVGTLNALRAEMAKTCEIVQVGKGKSARWKLGEPLADE</sequence>
<dbReference type="OrthoDB" id="1496333at2"/>
<dbReference type="InterPro" id="IPR003593">
    <property type="entry name" value="AAA+_ATPase"/>
</dbReference>
<dbReference type="InterPro" id="IPR014820">
    <property type="entry name" value="PriCT_1"/>
</dbReference>
<feature type="domain" description="Primase C-terminal 1" evidence="3">
    <location>
        <begin position="204"/>
        <end position="267"/>
    </location>
</feature>
<name>A0A1M5LUJ1_9RHOB</name>
<dbReference type="EMBL" id="FQXC01000001">
    <property type="protein sequence ID" value="SHG68792.1"/>
    <property type="molecule type" value="Genomic_DNA"/>
</dbReference>